<organism evidence="1">
    <name type="scientific">Leptocylindrus danicus</name>
    <dbReference type="NCBI Taxonomy" id="163516"/>
    <lineage>
        <taxon>Eukaryota</taxon>
        <taxon>Sar</taxon>
        <taxon>Stramenopiles</taxon>
        <taxon>Ochrophyta</taxon>
        <taxon>Bacillariophyta</taxon>
        <taxon>Coscinodiscophyceae</taxon>
        <taxon>Chaetocerotophycidae</taxon>
        <taxon>Leptocylindrales</taxon>
        <taxon>Leptocylindraceae</taxon>
        <taxon>Leptocylindrus</taxon>
    </lineage>
</organism>
<dbReference type="AlphaFoldDB" id="A0A7S2NUU5"/>
<name>A0A7S2NUU5_9STRA</name>
<reference evidence="1" key="1">
    <citation type="submission" date="2021-01" db="EMBL/GenBank/DDBJ databases">
        <authorList>
            <person name="Corre E."/>
            <person name="Pelletier E."/>
            <person name="Niang G."/>
            <person name="Scheremetjew M."/>
            <person name="Finn R."/>
            <person name="Kale V."/>
            <person name="Holt S."/>
            <person name="Cochrane G."/>
            <person name="Meng A."/>
            <person name="Brown T."/>
            <person name="Cohen L."/>
        </authorList>
    </citation>
    <scope>NUCLEOTIDE SEQUENCE</scope>
    <source>
        <strain evidence="1">B650</strain>
    </source>
</reference>
<sequence>MSASDAIGVRQMKALSKSWENAHKMVVNTLCLKGRSDIRSPEALMPQDCTRLKAVAEPTPAGYCLRTIINLIMKTGKRAFSFLSCKPGSGNFGGCQRTETGIWVIKYFDVKRNIQYERKVALSKEESREFELFYENQDLMRWVDEDKCEKTLFHYNSIAALDSDMSLLSINAGYCKGMFTSASGRSGLVATTEATFRIDKNSTIAEARQEAFEKGEWAQQKTLRSYERPIRDLFEYYKEAGVKKFTDLSCEQIHPTVCENMPGKKLRQMVRGKFFGRRQPTKAFVEIMESLYDYTRTQVEVQGSKAFSSKADSCRLAALANSCGSKLDVSGDGQFILCHKSWSKCIDGIMQSGTELKTARVMLLRTLVGLRLIKQDDWYALFSFEIPDDIIAYFSLPIRNYDIKPIAKPLVPISCDESISLQLVKMHEKKRHRNKTCGVITLGNNPTAVSDITDEELKRLDDERLRKRWKESQRYLPT</sequence>
<protein>
    <submittedName>
        <fullName evidence="1">Uncharacterized protein</fullName>
    </submittedName>
</protein>
<proteinExistence type="predicted"/>
<gene>
    <name evidence="1" type="ORF">LDAN0321_LOCUS2617</name>
</gene>
<dbReference type="EMBL" id="HBGY01004326">
    <property type="protein sequence ID" value="CAD9560557.1"/>
    <property type="molecule type" value="Transcribed_RNA"/>
</dbReference>
<evidence type="ECO:0000313" key="1">
    <source>
        <dbReference type="EMBL" id="CAD9560557.1"/>
    </source>
</evidence>
<accession>A0A7S2NUU5</accession>